<evidence type="ECO:0000313" key="2">
    <source>
        <dbReference type="EMBL" id="TCT19403.1"/>
    </source>
</evidence>
<sequence length="98" mass="11467">MKRQHVRIALVAAILSGALLLPTLAAAHGGPHDRGYRDDGRWVAHPYKHEKWHHRHRYDRRYRPIVIESPPPRVIYREPPRRYGGDNGLTIIYRGVFD</sequence>
<dbReference type="AlphaFoldDB" id="A0A4R3MXD2"/>
<keyword evidence="1" id="KW-0732">Signal</keyword>
<organism evidence="2 3">
    <name type="scientific">Thiobaca trueperi</name>
    <dbReference type="NCBI Taxonomy" id="127458"/>
    <lineage>
        <taxon>Bacteria</taxon>
        <taxon>Pseudomonadati</taxon>
        <taxon>Pseudomonadota</taxon>
        <taxon>Gammaproteobacteria</taxon>
        <taxon>Chromatiales</taxon>
        <taxon>Chromatiaceae</taxon>
        <taxon>Thiobaca</taxon>
    </lineage>
</organism>
<feature type="signal peptide" evidence="1">
    <location>
        <begin position="1"/>
        <end position="27"/>
    </location>
</feature>
<gene>
    <name evidence="2" type="ORF">EDC35_1089</name>
</gene>
<evidence type="ECO:0000256" key="1">
    <source>
        <dbReference type="SAM" id="SignalP"/>
    </source>
</evidence>
<protein>
    <recommendedName>
        <fullName evidence="4">PXPV repeat-containing protein</fullName>
    </recommendedName>
</protein>
<accession>A0A4R3MXD2</accession>
<dbReference type="RefSeq" id="WP_132977924.1">
    <property type="nucleotide sequence ID" value="NZ_SMAO01000008.1"/>
</dbReference>
<proteinExistence type="predicted"/>
<name>A0A4R3MXD2_9GAMM</name>
<dbReference type="OrthoDB" id="9878108at2"/>
<comment type="caution">
    <text evidence="2">The sequence shown here is derived from an EMBL/GenBank/DDBJ whole genome shotgun (WGS) entry which is preliminary data.</text>
</comment>
<evidence type="ECO:0008006" key="4">
    <source>
        <dbReference type="Google" id="ProtNLM"/>
    </source>
</evidence>
<reference evidence="2 3" key="1">
    <citation type="submission" date="2019-03" db="EMBL/GenBank/DDBJ databases">
        <title>Genomic Encyclopedia of Type Strains, Phase IV (KMG-IV): sequencing the most valuable type-strain genomes for metagenomic binning, comparative biology and taxonomic classification.</title>
        <authorList>
            <person name="Goeker M."/>
        </authorList>
    </citation>
    <scope>NUCLEOTIDE SEQUENCE [LARGE SCALE GENOMIC DNA]</scope>
    <source>
        <strain evidence="2 3">DSM 13587</strain>
    </source>
</reference>
<dbReference type="Proteomes" id="UP000295717">
    <property type="component" value="Unassembled WGS sequence"/>
</dbReference>
<evidence type="ECO:0000313" key="3">
    <source>
        <dbReference type="Proteomes" id="UP000295717"/>
    </source>
</evidence>
<keyword evidence="3" id="KW-1185">Reference proteome</keyword>
<dbReference type="EMBL" id="SMAO01000008">
    <property type="protein sequence ID" value="TCT19403.1"/>
    <property type="molecule type" value="Genomic_DNA"/>
</dbReference>
<feature type="chain" id="PRO_5020312071" description="PXPV repeat-containing protein" evidence="1">
    <location>
        <begin position="28"/>
        <end position="98"/>
    </location>
</feature>